<dbReference type="InterPro" id="IPR038717">
    <property type="entry name" value="Tc1-like_DDE_dom"/>
</dbReference>
<dbReference type="InterPro" id="IPR036397">
    <property type="entry name" value="RNaseH_sf"/>
</dbReference>
<feature type="non-terminal residue" evidence="2">
    <location>
        <position position="1"/>
    </location>
</feature>
<reference evidence="2 3" key="1">
    <citation type="journal article" date="2013" name="PLoS Genet.">
        <title>Comparative genome structure, secondary metabolite, and effector coding capacity across Cochliobolus pathogens.</title>
        <authorList>
            <person name="Condon B.J."/>
            <person name="Leng Y."/>
            <person name="Wu D."/>
            <person name="Bushley K.E."/>
            <person name="Ohm R.A."/>
            <person name="Otillar R."/>
            <person name="Martin J."/>
            <person name="Schackwitz W."/>
            <person name="Grimwood J."/>
            <person name="MohdZainudin N."/>
            <person name="Xue C."/>
            <person name="Wang R."/>
            <person name="Manning V.A."/>
            <person name="Dhillon B."/>
            <person name="Tu Z.J."/>
            <person name="Steffenson B.J."/>
            <person name="Salamov A."/>
            <person name="Sun H."/>
            <person name="Lowry S."/>
            <person name="LaButti K."/>
            <person name="Han J."/>
            <person name="Copeland A."/>
            <person name="Lindquist E."/>
            <person name="Barry K."/>
            <person name="Schmutz J."/>
            <person name="Baker S.E."/>
            <person name="Ciuffetti L.M."/>
            <person name="Grigoriev I.V."/>
            <person name="Zhong S."/>
            <person name="Turgeon B.G."/>
        </authorList>
    </citation>
    <scope>NUCLEOTIDE SEQUENCE [LARGE SCALE GENOMIC DNA]</scope>
    <source>
        <strain evidence="2 3">FI3</strain>
    </source>
</reference>
<gene>
    <name evidence="2" type="ORF">COCVIDRAFT_64639</name>
</gene>
<dbReference type="HOGENOM" id="CLU_033666_12_6_1"/>
<proteinExistence type="predicted"/>
<dbReference type="GeneID" id="26257744"/>
<dbReference type="EMBL" id="KI968879">
    <property type="protein sequence ID" value="EUN20882.1"/>
    <property type="molecule type" value="Genomic_DNA"/>
</dbReference>
<accession>W7E9Y6</accession>
<evidence type="ECO:0000313" key="3">
    <source>
        <dbReference type="Proteomes" id="UP000054337"/>
    </source>
</evidence>
<dbReference type="Pfam" id="PF13358">
    <property type="entry name" value="DDE_3"/>
    <property type="match status" value="1"/>
</dbReference>
<evidence type="ECO:0000259" key="1">
    <source>
        <dbReference type="Pfam" id="PF13358"/>
    </source>
</evidence>
<dbReference type="Gene3D" id="3.30.420.10">
    <property type="entry name" value="Ribonuclease H-like superfamily/Ribonuclease H"/>
    <property type="match status" value="1"/>
</dbReference>
<dbReference type="Proteomes" id="UP000054337">
    <property type="component" value="Unassembled WGS sequence"/>
</dbReference>
<dbReference type="OrthoDB" id="5410741at2759"/>
<sequence length="81" mass="9619">WPPYSPDLNPIEHLWWALKREVYRLYPNIDNINTVDSWAEFQNCLKTAWVAIPDSLIHTLITSMPRRIEACRAARGYQTKY</sequence>
<feature type="non-terminal residue" evidence="2">
    <location>
        <position position="81"/>
    </location>
</feature>
<dbReference type="GO" id="GO:0003676">
    <property type="term" value="F:nucleic acid binding"/>
    <property type="evidence" value="ECO:0007669"/>
    <property type="project" value="InterPro"/>
</dbReference>
<name>W7E9Y6_BIPV3</name>
<evidence type="ECO:0000313" key="2">
    <source>
        <dbReference type="EMBL" id="EUN20882.1"/>
    </source>
</evidence>
<dbReference type="RefSeq" id="XP_014550456.1">
    <property type="nucleotide sequence ID" value="XM_014694970.1"/>
</dbReference>
<protein>
    <recommendedName>
        <fullName evidence="1">Tc1-like transposase DDE domain-containing protein</fullName>
    </recommendedName>
</protein>
<organism evidence="2 3">
    <name type="scientific">Bipolaris victoriae (strain FI3)</name>
    <name type="common">Victoria blight of oats agent</name>
    <name type="synonym">Cochliobolus victoriae</name>
    <dbReference type="NCBI Taxonomy" id="930091"/>
    <lineage>
        <taxon>Eukaryota</taxon>
        <taxon>Fungi</taxon>
        <taxon>Dikarya</taxon>
        <taxon>Ascomycota</taxon>
        <taxon>Pezizomycotina</taxon>
        <taxon>Dothideomycetes</taxon>
        <taxon>Pleosporomycetidae</taxon>
        <taxon>Pleosporales</taxon>
        <taxon>Pleosporineae</taxon>
        <taxon>Pleosporaceae</taxon>
        <taxon>Bipolaris</taxon>
    </lineage>
</organism>
<dbReference type="AlphaFoldDB" id="W7E9Y6"/>
<keyword evidence="3" id="KW-1185">Reference proteome</keyword>
<feature type="domain" description="Tc1-like transposase DDE" evidence="1">
    <location>
        <begin position="1"/>
        <end position="26"/>
    </location>
</feature>